<evidence type="ECO:0000313" key="3">
    <source>
        <dbReference type="EMBL" id="MBC2873411.1"/>
    </source>
</evidence>
<evidence type="ECO:0000256" key="1">
    <source>
        <dbReference type="SAM" id="MobiDB-lite"/>
    </source>
</evidence>
<dbReference type="EMBL" id="JACLRA010000005">
    <property type="protein sequence ID" value="MBC2863303.1"/>
    <property type="molecule type" value="Genomic_DNA"/>
</dbReference>
<dbReference type="Proteomes" id="UP000629923">
    <property type="component" value="Unassembled WGS sequence"/>
</dbReference>
<name>A0A7X1LN05_KLEPN</name>
<feature type="region of interest" description="Disordered" evidence="1">
    <location>
        <begin position="1"/>
        <end position="25"/>
    </location>
</feature>
<dbReference type="EMBL" id="JACLQZ010000005">
    <property type="protein sequence ID" value="MBC2873411.1"/>
    <property type="molecule type" value="Genomic_DNA"/>
</dbReference>
<proteinExistence type="predicted"/>
<comment type="caution">
    <text evidence="2">The sequence shown here is derived from an EMBL/GenBank/DDBJ whole genome shotgun (WGS) entry which is preliminary data.</text>
</comment>
<dbReference type="AlphaFoldDB" id="A0A7X1LN05"/>
<evidence type="ECO:0000313" key="2">
    <source>
        <dbReference type="EMBL" id="MBC2863303.1"/>
    </source>
</evidence>
<accession>A0A7X1LN05</accession>
<reference evidence="2 4" key="1">
    <citation type="submission" date="2020-08" db="EMBL/GenBank/DDBJ databases">
        <title>Tigecycline and colistin resistance in Klebsiella pneumoniae.</title>
        <authorList>
            <person name="Ramesh N."/>
            <person name="Shanthini T."/>
            <person name="Prasanth M."/>
            <person name="Senthilkumar N."/>
            <person name="Meesala Krishna M."/>
            <person name="Guruswami G."/>
        </authorList>
    </citation>
    <scope>NUCLEOTIDE SEQUENCE [LARGE SCALE GENOMIC DNA]</scope>
    <source>
        <strain evidence="2 4">SHM 84</strain>
        <strain evidence="3">SHM 84C</strain>
    </source>
</reference>
<organism evidence="2 4">
    <name type="scientific">Klebsiella pneumoniae</name>
    <dbReference type="NCBI Taxonomy" id="573"/>
    <lineage>
        <taxon>Bacteria</taxon>
        <taxon>Pseudomonadati</taxon>
        <taxon>Pseudomonadota</taxon>
        <taxon>Gammaproteobacteria</taxon>
        <taxon>Enterobacterales</taxon>
        <taxon>Enterobacteriaceae</taxon>
        <taxon>Klebsiella/Raoultella group</taxon>
        <taxon>Klebsiella</taxon>
        <taxon>Klebsiella pneumoniae complex</taxon>
    </lineage>
</organism>
<evidence type="ECO:0000313" key="4">
    <source>
        <dbReference type="Proteomes" id="UP000592342"/>
    </source>
</evidence>
<protein>
    <submittedName>
        <fullName evidence="2">Uncharacterized protein</fullName>
    </submittedName>
</protein>
<sequence>MTSEKEISRNPSFTPSPKLRAHLNSHREGVTERLNNIFDRYAHLVRACALPLDKDETQVLLNVLNGSVVEPAFIEYLAQEIRDSDDYLEGIPAAKSLYEKCQSATYPQLLATVERLDR</sequence>
<gene>
    <name evidence="2" type="ORF">H7U16_26575</name>
    <name evidence="3" type="ORF">H7U18_27470</name>
</gene>
<dbReference type="RefSeq" id="WP_407261330.1">
    <property type="nucleotide sequence ID" value="NZ_JBIGTQ010000003.1"/>
</dbReference>
<dbReference type="Proteomes" id="UP000592342">
    <property type="component" value="Unassembled WGS sequence"/>
</dbReference>